<feature type="compositionally biased region" description="Polar residues" evidence="1">
    <location>
        <begin position="235"/>
        <end position="246"/>
    </location>
</feature>
<evidence type="ECO:0000313" key="2">
    <source>
        <dbReference type="EMBL" id="PWY85831.1"/>
    </source>
</evidence>
<proteinExistence type="predicted"/>
<dbReference type="EMBL" id="MSFK01000016">
    <property type="protein sequence ID" value="PWY85831.1"/>
    <property type="molecule type" value="Genomic_DNA"/>
</dbReference>
<evidence type="ECO:0000256" key="1">
    <source>
        <dbReference type="SAM" id="MobiDB-lite"/>
    </source>
</evidence>
<comment type="caution">
    <text evidence="2">The sequence shown here is derived from an EMBL/GenBank/DDBJ whole genome shotgun (WGS) entry which is preliminary data.</text>
</comment>
<dbReference type="Proteomes" id="UP000246702">
    <property type="component" value="Unassembled WGS sequence"/>
</dbReference>
<feature type="region of interest" description="Disordered" evidence="1">
    <location>
        <begin position="394"/>
        <end position="429"/>
    </location>
</feature>
<evidence type="ECO:0000313" key="3">
    <source>
        <dbReference type="Proteomes" id="UP000246702"/>
    </source>
</evidence>
<dbReference type="RefSeq" id="XP_025466848.1">
    <property type="nucleotide sequence ID" value="XM_025617776.1"/>
</dbReference>
<gene>
    <name evidence="2" type="ORF">BO94DRAFT_98435</name>
</gene>
<name>A0A317WJK0_9EURO</name>
<feature type="compositionally biased region" description="Polar residues" evidence="1">
    <location>
        <begin position="134"/>
        <end position="146"/>
    </location>
</feature>
<dbReference type="GeneID" id="37119919"/>
<feature type="region of interest" description="Disordered" evidence="1">
    <location>
        <begin position="133"/>
        <end position="161"/>
    </location>
</feature>
<sequence length="429" mass="46843">MAINNLINKLAQSTAPSKDHLFKSLEFANSQAMADTRNENTDNIKLATPLTGLISDTREISNIHPNGDNRGKPKTLKRPADTMAEPDYPRKRARTMGPDSQVEVGNQQYPVDTTVGSTEADTKSWTPAALTEAEAQQNEDTIQTRNNTERHALDPTAESGTFILNTMTGETRPTENIPAKANIQATAEQHFMSNSIPTTSIPPLDTTAESPIDAWKDTTGETDIQENTHEEANIPTATQHSTSNAISPTSDTSSPNTTVDPHEKDMMSDRQAKQSTQAEANIKGSAEEQPPSNSISTTTDAPPDTKTFPYTDQFFADLASTVTQLFPLKAFAASHDCSISAVSQAINAVIVGPLSDPDFHWHEDTKITISTFGRHMIDSWEEYCREQARKKPTLVPALSRRPPASANGKPKKHVRFDIPDDPAGDLSHM</sequence>
<feature type="region of interest" description="Disordered" evidence="1">
    <location>
        <begin position="234"/>
        <end position="308"/>
    </location>
</feature>
<feature type="compositionally biased region" description="Polar residues" evidence="1">
    <location>
        <begin position="290"/>
        <end position="300"/>
    </location>
</feature>
<feature type="region of interest" description="Disordered" evidence="1">
    <location>
        <begin position="63"/>
        <end position="104"/>
    </location>
</feature>
<dbReference type="AlphaFoldDB" id="A0A317WJK0"/>
<organism evidence="2 3">
    <name type="scientific">Aspergillus sclerotioniger CBS 115572</name>
    <dbReference type="NCBI Taxonomy" id="1450535"/>
    <lineage>
        <taxon>Eukaryota</taxon>
        <taxon>Fungi</taxon>
        <taxon>Dikarya</taxon>
        <taxon>Ascomycota</taxon>
        <taxon>Pezizomycotina</taxon>
        <taxon>Eurotiomycetes</taxon>
        <taxon>Eurotiomycetidae</taxon>
        <taxon>Eurotiales</taxon>
        <taxon>Aspergillaceae</taxon>
        <taxon>Aspergillus</taxon>
        <taxon>Aspergillus subgen. Circumdati</taxon>
    </lineage>
</organism>
<feature type="compositionally biased region" description="Low complexity" evidence="1">
    <location>
        <begin position="247"/>
        <end position="259"/>
    </location>
</feature>
<reference evidence="2 3" key="1">
    <citation type="submission" date="2016-12" db="EMBL/GenBank/DDBJ databases">
        <title>The genomes of Aspergillus section Nigri reveals drivers in fungal speciation.</title>
        <authorList>
            <consortium name="DOE Joint Genome Institute"/>
            <person name="Vesth T.C."/>
            <person name="Nybo J."/>
            <person name="Theobald S."/>
            <person name="Brandl J."/>
            <person name="Frisvad J.C."/>
            <person name="Nielsen K.F."/>
            <person name="Lyhne E.K."/>
            <person name="Kogle M.E."/>
            <person name="Kuo A."/>
            <person name="Riley R."/>
            <person name="Clum A."/>
            <person name="Nolan M."/>
            <person name="Lipzen A."/>
            <person name="Salamov A."/>
            <person name="Henrissat B."/>
            <person name="Wiebenga A."/>
            <person name="De Vries R.P."/>
            <person name="Grigoriev I.V."/>
            <person name="Mortensen U.H."/>
            <person name="Andersen M.R."/>
            <person name="Baker S.E."/>
        </authorList>
    </citation>
    <scope>NUCLEOTIDE SEQUENCE [LARGE SCALE GENOMIC DNA]</scope>
    <source>
        <strain evidence="2 3">CBS 115572</strain>
    </source>
</reference>
<dbReference type="OrthoDB" id="4492028at2759"/>
<keyword evidence="3" id="KW-1185">Reference proteome</keyword>
<protein>
    <submittedName>
        <fullName evidence="2">Uncharacterized protein</fullName>
    </submittedName>
</protein>
<accession>A0A317WJK0</accession>
<feature type="compositionally biased region" description="Basic and acidic residues" evidence="1">
    <location>
        <begin position="260"/>
        <end position="272"/>
    </location>
</feature>